<protein>
    <submittedName>
        <fullName evidence="1">Uncharacterized protein</fullName>
    </submittedName>
</protein>
<proteinExistence type="predicted"/>
<dbReference type="RefSeq" id="WP_039093924.1">
    <property type="nucleotide sequence ID" value="NZ_JTDN01000001.1"/>
</dbReference>
<dbReference type="EMBL" id="JTDN01000001">
    <property type="protein sequence ID" value="KHL25504.1"/>
    <property type="molecule type" value="Genomic_DNA"/>
</dbReference>
<evidence type="ECO:0000313" key="1">
    <source>
        <dbReference type="EMBL" id="KHL25504.1"/>
    </source>
</evidence>
<name>A0A0B2BVM7_9SPHN</name>
<comment type="caution">
    <text evidence="1">The sequence shown here is derived from an EMBL/GenBank/DDBJ whole genome shotgun (WGS) entry which is preliminary data.</text>
</comment>
<dbReference type="OrthoDB" id="7474295at2"/>
<keyword evidence="2" id="KW-1185">Reference proteome</keyword>
<accession>A0A0B2BVM7</accession>
<gene>
    <name evidence="1" type="ORF">PK98_02105</name>
</gene>
<sequence length="85" mass="9183">MSDEYAHGRRDGLRLALSILAAEEAKWDALLGESRSGKTNAVRAVRHKTLQVAQARIQTALNRLTPKDGGAMNDELASALERAGL</sequence>
<reference evidence="1 2" key="1">
    <citation type="submission" date="2014-11" db="EMBL/GenBank/DDBJ databases">
        <title>Draft genome sequence of Kirrobacter mercurialis.</title>
        <authorList>
            <person name="Coil D.A."/>
            <person name="Eisen J.A."/>
        </authorList>
    </citation>
    <scope>NUCLEOTIDE SEQUENCE [LARGE SCALE GENOMIC DNA]</scope>
    <source>
        <strain evidence="1 2">Coronado</strain>
    </source>
</reference>
<dbReference type="AlphaFoldDB" id="A0A0B2BVM7"/>
<dbReference type="STRING" id="1572751.PK98_02105"/>
<evidence type="ECO:0000313" key="2">
    <source>
        <dbReference type="Proteomes" id="UP000030988"/>
    </source>
</evidence>
<dbReference type="Proteomes" id="UP000030988">
    <property type="component" value="Unassembled WGS sequence"/>
</dbReference>
<organism evidence="1 2">
    <name type="scientific">Croceibacterium mercuriale</name>
    <dbReference type="NCBI Taxonomy" id="1572751"/>
    <lineage>
        <taxon>Bacteria</taxon>
        <taxon>Pseudomonadati</taxon>
        <taxon>Pseudomonadota</taxon>
        <taxon>Alphaproteobacteria</taxon>
        <taxon>Sphingomonadales</taxon>
        <taxon>Erythrobacteraceae</taxon>
        <taxon>Croceibacterium</taxon>
    </lineage>
</organism>